<dbReference type="InterPro" id="IPR045584">
    <property type="entry name" value="Pilin-like"/>
</dbReference>
<organism evidence="2 3">
    <name type="scientific">Ramlibacter humi</name>
    <dbReference type="NCBI Taxonomy" id="2530451"/>
    <lineage>
        <taxon>Bacteria</taxon>
        <taxon>Pseudomonadati</taxon>
        <taxon>Pseudomonadota</taxon>
        <taxon>Betaproteobacteria</taxon>
        <taxon>Burkholderiales</taxon>
        <taxon>Comamonadaceae</taxon>
        <taxon>Ramlibacter</taxon>
    </lineage>
</organism>
<dbReference type="Gene3D" id="3.30.700.10">
    <property type="entry name" value="Glycoprotein, Type 4 Pilin"/>
    <property type="match status" value="1"/>
</dbReference>
<comment type="caution">
    <text evidence="2">The sequence shown here is derived from an EMBL/GenBank/DDBJ whole genome shotgun (WGS) entry which is preliminary data.</text>
</comment>
<evidence type="ECO:0000313" key="3">
    <source>
        <dbReference type="Proteomes" id="UP000297839"/>
    </source>
</evidence>
<sequence>MKKASALRTGGFTLLEVMIPMIIIAVLTAIAFPSYLEHVARTRRADARAQLLQAAQFMQRFYAANDSFAMDRSGGPVLSAMPAPLKQSPQDGQAIYTLDIPAAGLTVMGYELRMEPAAGGPMASDKCGTLTLASDGRRGVVIGGVQGNAATVERCWK</sequence>
<dbReference type="Proteomes" id="UP000297839">
    <property type="component" value="Unassembled WGS sequence"/>
</dbReference>
<dbReference type="SUPFAM" id="SSF54523">
    <property type="entry name" value="Pili subunits"/>
    <property type="match status" value="1"/>
</dbReference>
<keyword evidence="1" id="KW-0812">Transmembrane</keyword>
<keyword evidence="3" id="KW-1185">Reference proteome</keyword>
<dbReference type="AlphaFoldDB" id="A0A4Z0BNB8"/>
<dbReference type="InterPro" id="IPR012902">
    <property type="entry name" value="N_methyl_site"/>
</dbReference>
<dbReference type="Pfam" id="PF16732">
    <property type="entry name" value="ComP_DUS"/>
    <property type="match status" value="1"/>
</dbReference>
<dbReference type="OrthoDB" id="8592370at2"/>
<gene>
    <name evidence="2" type="ORF">EZ216_14275</name>
</gene>
<keyword evidence="1" id="KW-0472">Membrane</keyword>
<dbReference type="NCBIfam" id="TIGR02532">
    <property type="entry name" value="IV_pilin_GFxxxE"/>
    <property type="match status" value="1"/>
</dbReference>
<dbReference type="RefSeq" id="WP_135250448.1">
    <property type="nucleotide sequence ID" value="NZ_SMLK01000004.1"/>
</dbReference>
<proteinExistence type="predicted"/>
<keyword evidence="1" id="KW-1133">Transmembrane helix</keyword>
<protein>
    <submittedName>
        <fullName evidence="2">Prepilin-type N-terminal cleavage/methylation domain-containing protein</fullName>
    </submittedName>
</protein>
<dbReference type="EMBL" id="SMLK01000004">
    <property type="protein sequence ID" value="TFZ00262.1"/>
    <property type="molecule type" value="Genomic_DNA"/>
</dbReference>
<dbReference type="InterPro" id="IPR031982">
    <property type="entry name" value="PilE-like"/>
</dbReference>
<name>A0A4Z0BNB8_9BURK</name>
<evidence type="ECO:0000256" key="1">
    <source>
        <dbReference type="SAM" id="Phobius"/>
    </source>
</evidence>
<reference evidence="2 3" key="1">
    <citation type="submission" date="2019-03" db="EMBL/GenBank/DDBJ databases">
        <title>Ramlibacter sp. 18x22-1, whole genome shotgun sequence.</title>
        <authorList>
            <person name="Zhang X."/>
            <person name="Feng G."/>
            <person name="Zhu H."/>
        </authorList>
    </citation>
    <scope>NUCLEOTIDE SEQUENCE [LARGE SCALE GENOMIC DNA]</scope>
    <source>
        <strain evidence="2 3">18x22-1</strain>
    </source>
</reference>
<dbReference type="Pfam" id="PF07963">
    <property type="entry name" value="N_methyl"/>
    <property type="match status" value="1"/>
</dbReference>
<evidence type="ECO:0000313" key="2">
    <source>
        <dbReference type="EMBL" id="TFZ00262.1"/>
    </source>
</evidence>
<dbReference type="GO" id="GO:0043683">
    <property type="term" value="P:type IV pilus assembly"/>
    <property type="evidence" value="ECO:0007669"/>
    <property type="project" value="InterPro"/>
</dbReference>
<feature type="transmembrane region" description="Helical" evidence="1">
    <location>
        <begin position="12"/>
        <end position="36"/>
    </location>
</feature>
<accession>A0A4Z0BNB8</accession>